<sequence>MGKSIIFSTAIHLQGSQAQDRSKWQLRCQRFGLLKQFLQILPTPADSLRKCRFDRPSVKFRQPKLLLAETQTASSTTNSTDKHLIQ</sequence>
<proteinExistence type="predicted"/>
<evidence type="ECO:0000313" key="2">
    <source>
        <dbReference type="Proteomes" id="UP001054945"/>
    </source>
</evidence>
<accession>A0AAV4QZ40</accession>
<dbReference type="AlphaFoldDB" id="A0AAV4QZ40"/>
<protein>
    <submittedName>
        <fullName evidence="1">Uncharacterized protein</fullName>
    </submittedName>
</protein>
<gene>
    <name evidence="1" type="ORF">CEXT_809381</name>
</gene>
<name>A0AAV4QZ40_CAEEX</name>
<organism evidence="1 2">
    <name type="scientific">Caerostris extrusa</name>
    <name type="common">Bark spider</name>
    <name type="synonym">Caerostris bankana</name>
    <dbReference type="NCBI Taxonomy" id="172846"/>
    <lineage>
        <taxon>Eukaryota</taxon>
        <taxon>Metazoa</taxon>
        <taxon>Ecdysozoa</taxon>
        <taxon>Arthropoda</taxon>
        <taxon>Chelicerata</taxon>
        <taxon>Arachnida</taxon>
        <taxon>Araneae</taxon>
        <taxon>Araneomorphae</taxon>
        <taxon>Entelegynae</taxon>
        <taxon>Araneoidea</taxon>
        <taxon>Araneidae</taxon>
        <taxon>Caerostris</taxon>
    </lineage>
</organism>
<comment type="caution">
    <text evidence="1">The sequence shown here is derived from an EMBL/GenBank/DDBJ whole genome shotgun (WGS) entry which is preliminary data.</text>
</comment>
<dbReference type="Proteomes" id="UP001054945">
    <property type="component" value="Unassembled WGS sequence"/>
</dbReference>
<dbReference type="EMBL" id="BPLR01007171">
    <property type="protein sequence ID" value="GIY14923.1"/>
    <property type="molecule type" value="Genomic_DNA"/>
</dbReference>
<reference evidence="1 2" key="1">
    <citation type="submission" date="2021-06" db="EMBL/GenBank/DDBJ databases">
        <title>Caerostris extrusa draft genome.</title>
        <authorList>
            <person name="Kono N."/>
            <person name="Arakawa K."/>
        </authorList>
    </citation>
    <scope>NUCLEOTIDE SEQUENCE [LARGE SCALE GENOMIC DNA]</scope>
</reference>
<evidence type="ECO:0000313" key="1">
    <source>
        <dbReference type="EMBL" id="GIY14923.1"/>
    </source>
</evidence>
<keyword evidence="2" id="KW-1185">Reference proteome</keyword>